<feature type="chain" id="PRO_5046969373" description="Methyltransferase domain-containing protein" evidence="1">
    <location>
        <begin position="18"/>
        <end position="233"/>
    </location>
</feature>
<dbReference type="Pfam" id="PF13847">
    <property type="entry name" value="Methyltransf_31"/>
    <property type="match status" value="1"/>
</dbReference>
<proteinExistence type="predicted"/>
<evidence type="ECO:0000259" key="2">
    <source>
        <dbReference type="Pfam" id="PF13847"/>
    </source>
</evidence>
<dbReference type="PANTHER" id="PTHR43591">
    <property type="entry name" value="METHYLTRANSFERASE"/>
    <property type="match status" value="1"/>
</dbReference>
<dbReference type="Proteomes" id="UP001165060">
    <property type="component" value="Unassembled WGS sequence"/>
</dbReference>
<evidence type="ECO:0000313" key="4">
    <source>
        <dbReference type="Proteomes" id="UP001165060"/>
    </source>
</evidence>
<dbReference type="CDD" id="cd02440">
    <property type="entry name" value="AdoMet_MTases"/>
    <property type="match status" value="1"/>
</dbReference>
<reference evidence="3 4" key="1">
    <citation type="journal article" date="2023" name="Commun. Biol.">
        <title>Genome analysis of Parmales, the sister group of diatoms, reveals the evolutionary specialization of diatoms from phago-mixotrophs to photoautotrophs.</title>
        <authorList>
            <person name="Ban H."/>
            <person name="Sato S."/>
            <person name="Yoshikawa S."/>
            <person name="Yamada K."/>
            <person name="Nakamura Y."/>
            <person name="Ichinomiya M."/>
            <person name="Sato N."/>
            <person name="Blanc-Mathieu R."/>
            <person name="Endo H."/>
            <person name="Kuwata A."/>
            <person name="Ogata H."/>
        </authorList>
    </citation>
    <scope>NUCLEOTIDE SEQUENCE [LARGE SCALE GENOMIC DNA]</scope>
</reference>
<feature type="domain" description="Methyltransferase" evidence="2">
    <location>
        <begin position="47"/>
        <end position="160"/>
    </location>
</feature>
<dbReference type="EMBL" id="BRYB01001977">
    <property type="protein sequence ID" value="GMI37477.1"/>
    <property type="molecule type" value="Genomic_DNA"/>
</dbReference>
<keyword evidence="4" id="KW-1185">Reference proteome</keyword>
<feature type="signal peptide" evidence="1">
    <location>
        <begin position="1"/>
        <end position="17"/>
    </location>
</feature>
<accession>A0ABQ6N1M8</accession>
<evidence type="ECO:0000313" key="3">
    <source>
        <dbReference type="EMBL" id="GMI37477.1"/>
    </source>
</evidence>
<organism evidence="3 4">
    <name type="scientific">Tetraparma gracilis</name>
    <dbReference type="NCBI Taxonomy" id="2962635"/>
    <lineage>
        <taxon>Eukaryota</taxon>
        <taxon>Sar</taxon>
        <taxon>Stramenopiles</taxon>
        <taxon>Ochrophyta</taxon>
        <taxon>Bolidophyceae</taxon>
        <taxon>Parmales</taxon>
        <taxon>Triparmaceae</taxon>
        <taxon>Tetraparma</taxon>
    </lineage>
</organism>
<dbReference type="PANTHER" id="PTHR43591:SF110">
    <property type="entry name" value="RHODANESE DOMAIN-CONTAINING PROTEIN"/>
    <property type="match status" value="1"/>
</dbReference>
<protein>
    <recommendedName>
        <fullName evidence="2">Methyltransferase domain-containing protein</fullName>
    </recommendedName>
</protein>
<dbReference type="InterPro" id="IPR025714">
    <property type="entry name" value="Methyltranfer_dom"/>
</dbReference>
<dbReference type="Gene3D" id="3.40.50.150">
    <property type="entry name" value="Vaccinia Virus protein VP39"/>
    <property type="match status" value="1"/>
</dbReference>
<name>A0ABQ6N1M8_9STRA</name>
<keyword evidence="1" id="KW-0732">Signal</keyword>
<gene>
    <name evidence="3" type="ORF">TeGR_g14051</name>
</gene>
<comment type="caution">
    <text evidence="3">The sequence shown here is derived from an EMBL/GenBank/DDBJ whole genome shotgun (WGS) entry which is preliminary data.</text>
</comment>
<dbReference type="SUPFAM" id="SSF53335">
    <property type="entry name" value="S-adenosyl-L-methionine-dependent methyltransferases"/>
    <property type="match status" value="1"/>
</dbReference>
<evidence type="ECO:0000256" key="1">
    <source>
        <dbReference type="SAM" id="SignalP"/>
    </source>
</evidence>
<dbReference type="InterPro" id="IPR029063">
    <property type="entry name" value="SAM-dependent_MTases_sf"/>
</dbReference>
<sequence length="233" mass="25630">MLHQALLLAGLILASYLLRRHSPRVYDAIILHMTSLWYSTVIDALPEGSKVLDVGMGTGTSLLSCRKEIEEKHLRITGVDFTEVYVQAATAKFKEAGADAFLSCKYGSVYDEELLASLAPRSLFDAVYFSGSIALLPDPAAALRGACKVLKKGGAVYVTQTFQHLSFPGLSVIKPCVKYITTIDFGELVMEKDILRVYASVAEELELVRHEKIEGSVDNALQKAYVSVLRKIR</sequence>